<reference evidence="2" key="1">
    <citation type="journal article" date="2022" name="Int. J. Mol. Sci.">
        <title>Draft Genome of Tanacetum Coccineum: Genomic Comparison of Closely Related Tanacetum-Family Plants.</title>
        <authorList>
            <person name="Yamashiro T."/>
            <person name="Shiraishi A."/>
            <person name="Nakayama K."/>
            <person name="Satake H."/>
        </authorList>
    </citation>
    <scope>NUCLEOTIDE SEQUENCE</scope>
</reference>
<dbReference type="Proteomes" id="UP001151760">
    <property type="component" value="Unassembled WGS sequence"/>
</dbReference>
<name>A0ABQ5FSY9_9ASTR</name>
<accession>A0ABQ5FSY9</accession>
<keyword evidence="1" id="KW-0812">Transmembrane</keyword>
<sequence length="70" mass="7531">MDKPSSPPPLPFPATNVPVSCMLLSLAMAAVCAYKGCSKISSHVADGIPKLWDGVIRMLTSFGRHPIQHR</sequence>
<gene>
    <name evidence="2" type="ORF">Tco_1017958</name>
</gene>
<proteinExistence type="predicted"/>
<keyword evidence="1" id="KW-1133">Transmembrane helix</keyword>
<comment type="caution">
    <text evidence="2">The sequence shown here is derived from an EMBL/GenBank/DDBJ whole genome shotgun (WGS) entry which is preliminary data.</text>
</comment>
<reference evidence="2" key="2">
    <citation type="submission" date="2022-01" db="EMBL/GenBank/DDBJ databases">
        <authorList>
            <person name="Yamashiro T."/>
            <person name="Shiraishi A."/>
            <person name="Satake H."/>
            <person name="Nakayama K."/>
        </authorList>
    </citation>
    <scope>NUCLEOTIDE SEQUENCE</scope>
</reference>
<evidence type="ECO:0000313" key="2">
    <source>
        <dbReference type="EMBL" id="GJT66478.1"/>
    </source>
</evidence>
<keyword evidence="3" id="KW-1185">Reference proteome</keyword>
<feature type="transmembrane region" description="Helical" evidence="1">
    <location>
        <begin position="12"/>
        <end position="34"/>
    </location>
</feature>
<organism evidence="2 3">
    <name type="scientific">Tanacetum coccineum</name>
    <dbReference type="NCBI Taxonomy" id="301880"/>
    <lineage>
        <taxon>Eukaryota</taxon>
        <taxon>Viridiplantae</taxon>
        <taxon>Streptophyta</taxon>
        <taxon>Embryophyta</taxon>
        <taxon>Tracheophyta</taxon>
        <taxon>Spermatophyta</taxon>
        <taxon>Magnoliopsida</taxon>
        <taxon>eudicotyledons</taxon>
        <taxon>Gunneridae</taxon>
        <taxon>Pentapetalae</taxon>
        <taxon>asterids</taxon>
        <taxon>campanulids</taxon>
        <taxon>Asterales</taxon>
        <taxon>Asteraceae</taxon>
        <taxon>Asteroideae</taxon>
        <taxon>Anthemideae</taxon>
        <taxon>Anthemidinae</taxon>
        <taxon>Tanacetum</taxon>
    </lineage>
</organism>
<protein>
    <submittedName>
        <fullName evidence="2">Uncharacterized protein</fullName>
    </submittedName>
</protein>
<evidence type="ECO:0000313" key="3">
    <source>
        <dbReference type="Proteomes" id="UP001151760"/>
    </source>
</evidence>
<dbReference type="EMBL" id="BQNB010017718">
    <property type="protein sequence ID" value="GJT66478.1"/>
    <property type="molecule type" value="Genomic_DNA"/>
</dbReference>
<keyword evidence="1" id="KW-0472">Membrane</keyword>
<evidence type="ECO:0000256" key="1">
    <source>
        <dbReference type="SAM" id="Phobius"/>
    </source>
</evidence>